<feature type="signal peptide" evidence="1">
    <location>
        <begin position="1"/>
        <end position="23"/>
    </location>
</feature>
<accession>A0ABY6J3N8</accession>
<dbReference type="PANTHER" id="PTHR31157:SF1">
    <property type="entry name" value="SCP DOMAIN-CONTAINING PROTEIN"/>
    <property type="match status" value="1"/>
</dbReference>
<proteinExistence type="predicted"/>
<organism evidence="3 4">
    <name type="scientific">Chitinophaga horti</name>
    <dbReference type="NCBI Taxonomy" id="2920382"/>
    <lineage>
        <taxon>Bacteria</taxon>
        <taxon>Pseudomonadati</taxon>
        <taxon>Bacteroidota</taxon>
        <taxon>Chitinophagia</taxon>
        <taxon>Chitinophagales</taxon>
        <taxon>Chitinophagaceae</taxon>
        <taxon>Chitinophaga</taxon>
    </lineage>
</organism>
<evidence type="ECO:0000259" key="2">
    <source>
        <dbReference type="Pfam" id="PF00188"/>
    </source>
</evidence>
<dbReference type="CDD" id="cd05379">
    <property type="entry name" value="CAP_bacterial"/>
    <property type="match status" value="1"/>
</dbReference>
<evidence type="ECO:0000313" key="3">
    <source>
        <dbReference type="EMBL" id="UYQ92799.1"/>
    </source>
</evidence>
<protein>
    <submittedName>
        <fullName evidence="3">CAP domain-containing protein</fullName>
    </submittedName>
</protein>
<keyword evidence="4" id="KW-1185">Reference proteome</keyword>
<dbReference type="Gene3D" id="3.40.33.10">
    <property type="entry name" value="CAP"/>
    <property type="match status" value="1"/>
</dbReference>
<evidence type="ECO:0000313" key="4">
    <source>
        <dbReference type="Proteomes" id="UP001162741"/>
    </source>
</evidence>
<dbReference type="InterPro" id="IPR035940">
    <property type="entry name" value="CAP_sf"/>
</dbReference>
<dbReference type="InterPro" id="IPR014044">
    <property type="entry name" value="CAP_dom"/>
</dbReference>
<evidence type="ECO:0000256" key="1">
    <source>
        <dbReference type="SAM" id="SignalP"/>
    </source>
</evidence>
<dbReference type="RefSeq" id="WP_264280999.1">
    <property type="nucleotide sequence ID" value="NZ_CP107006.1"/>
</dbReference>
<gene>
    <name evidence="3" type="ORF">MKQ68_22215</name>
</gene>
<dbReference type="Pfam" id="PF00188">
    <property type="entry name" value="CAP"/>
    <property type="match status" value="1"/>
</dbReference>
<feature type="chain" id="PRO_5045307300" evidence="1">
    <location>
        <begin position="24"/>
        <end position="183"/>
    </location>
</feature>
<dbReference type="SUPFAM" id="SSF55797">
    <property type="entry name" value="PR-1-like"/>
    <property type="match status" value="1"/>
</dbReference>
<dbReference type="PANTHER" id="PTHR31157">
    <property type="entry name" value="SCP DOMAIN-CONTAINING PROTEIN"/>
    <property type="match status" value="1"/>
</dbReference>
<sequence>MKNNVIRNVAALITLVIVFSSCAKEVDLSPTRPVPGNGGQEPTVTIIENKINKDSLLLLVNETRAKGCNCGGTQMPAVGAIAWNELLEFAAVSHSKDMSDNSYFSHNSRNGDTPGKRLDAVGYRWNAYAENIAKGPKNAAEVIAGWIKSPEHCKNLMNGSMKEMGVGRYNEYWTQAFGVINTK</sequence>
<dbReference type="PROSITE" id="PS51257">
    <property type="entry name" value="PROKAR_LIPOPROTEIN"/>
    <property type="match status" value="1"/>
</dbReference>
<dbReference type="Proteomes" id="UP001162741">
    <property type="component" value="Chromosome"/>
</dbReference>
<reference evidence="3" key="1">
    <citation type="submission" date="2022-10" db="EMBL/GenBank/DDBJ databases">
        <title>Chitinophaga sp. nov., isolated from soil.</title>
        <authorList>
            <person name="Jeon C.O."/>
        </authorList>
    </citation>
    <scope>NUCLEOTIDE SEQUENCE</scope>
    <source>
        <strain evidence="3">R8</strain>
    </source>
</reference>
<keyword evidence="1" id="KW-0732">Signal</keyword>
<name>A0ABY6J3N8_9BACT</name>
<dbReference type="EMBL" id="CP107006">
    <property type="protein sequence ID" value="UYQ92799.1"/>
    <property type="molecule type" value="Genomic_DNA"/>
</dbReference>
<feature type="domain" description="SCP" evidence="2">
    <location>
        <begin position="59"/>
        <end position="171"/>
    </location>
</feature>